<dbReference type="OrthoDB" id="9813261at2"/>
<dbReference type="PIRSF" id="PIRSF039102">
    <property type="entry name" value="Ddl/VanB"/>
    <property type="match status" value="1"/>
</dbReference>
<feature type="binding site" evidence="20">
    <location>
        <position position="281"/>
    </location>
    <ligand>
        <name>Mg(2+)</name>
        <dbReference type="ChEBI" id="CHEBI:18420"/>
        <label>2</label>
    </ligand>
</feature>
<keyword evidence="8 18" id="KW-0436">Ligase</keyword>
<dbReference type="PROSITE" id="PS00843">
    <property type="entry name" value="DALA_DALA_LIGASE_1"/>
    <property type="match status" value="1"/>
</dbReference>
<dbReference type="GO" id="GO:0009252">
    <property type="term" value="P:peptidoglycan biosynthetic process"/>
    <property type="evidence" value="ECO:0007669"/>
    <property type="project" value="UniProtKB-UniRule"/>
</dbReference>
<dbReference type="Pfam" id="PF01820">
    <property type="entry name" value="Dala_Dala_lig_N"/>
    <property type="match status" value="1"/>
</dbReference>
<keyword evidence="12 20" id="KW-0460">Magnesium</keyword>
<evidence type="ECO:0000313" key="24">
    <source>
        <dbReference type="Proteomes" id="UP000280507"/>
    </source>
</evidence>
<dbReference type="PROSITE" id="PS50975">
    <property type="entry name" value="ATP_GRASP"/>
    <property type="match status" value="1"/>
</dbReference>
<keyword evidence="11 21" id="KW-0067">ATP-binding</keyword>
<dbReference type="GO" id="GO:0005829">
    <property type="term" value="C:cytosol"/>
    <property type="evidence" value="ECO:0007669"/>
    <property type="project" value="TreeGrafter"/>
</dbReference>
<evidence type="ECO:0000256" key="21">
    <source>
        <dbReference type="PROSITE-ProRule" id="PRU00409"/>
    </source>
</evidence>
<dbReference type="HAMAP" id="MF_00047">
    <property type="entry name" value="Dala_Dala_lig"/>
    <property type="match status" value="1"/>
</dbReference>
<comment type="similarity">
    <text evidence="5 18">Belongs to the D-alanine--D-alanine ligase family.</text>
</comment>
<name>A0A3M8Q7A1_9GAMM</name>
<dbReference type="NCBIfam" id="TIGR01205">
    <property type="entry name" value="D_ala_D_alaTIGR"/>
    <property type="match status" value="1"/>
</dbReference>
<organism evidence="23 24">
    <name type="scientific">Marinomonas hwangdonensis</name>
    <dbReference type="NCBI Taxonomy" id="1053647"/>
    <lineage>
        <taxon>Bacteria</taxon>
        <taxon>Pseudomonadati</taxon>
        <taxon>Pseudomonadota</taxon>
        <taxon>Gammaproteobacteria</taxon>
        <taxon>Oceanospirillales</taxon>
        <taxon>Oceanospirillaceae</taxon>
        <taxon>Marinomonas</taxon>
    </lineage>
</organism>
<evidence type="ECO:0000256" key="4">
    <source>
        <dbReference type="ARBA" id="ARBA00004752"/>
    </source>
</evidence>
<dbReference type="Pfam" id="PF07478">
    <property type="entry name" value="Dala_Dala_lig_C"/>
    <property type="match status" value="1"/>
</dbReference>
<dbReference type="InterPro" id="IPR000291">
    <property type="entry name" value="D-Ala_lig_Van_CS"/>
</dbReference>
<feature type="active site" evidence="19">
    <location>
        <position position="290"/>
    </location>
</feature>
<evidence type="ECO:0000256" key="13">
    <source>
        <dbReference type="ARBA" id="ARBA00022960"/>
    </source>
</evidence>
<comment type="cofactor">
    <cofactor evidence="20">
        <name>Mg(2+)</name>
        <dbReference type="ChEBI" id="CHEBI:18420"/>
    </cofactor>
    <cofactor evidence="20">
        <name>Mn(2+)</name>
        <dbReference type="ChEBI" id="CHEBI:29035"/>
    </cofactor>
    <text evidence="20">Binds 2 magnesium or manganese ions per subunit.</text>
</comment>
<dbReference type="Gene3D" id="3.30.1490.20">
    <property type="entry name" value="ATP-grasp fold, A domain"/>
    <property type="match status" value="1"/>
</dbReference>
<evidence type="ECO:0000256" key="7">
    <source>
        <dbReference type="ARBA" id="ARBA00022490"/>
    </source>
</evidence>
<dbReference type="Proteomes" id="UP000280507">
    <property type="component" value="Unassembled WGS sequence"/>
</dbReference>
<comment type="function">
    <text evidence="2 18">Cell wall formation.</text>
</comment>
<feature type="active site" evidence="19">
    <location>
        <position position="24"/>
    </location>
</feature>
<reference evidence="23 24" key="1">
    <citation type="journal article" date="2012" name="Int. J. Syst. Evol. Microbiol.">
        <title>Marinomonas hwangdonensis sp. nov., isolated from seawater.</title>
        <authorList>
            <person name="Jung Y.T."/>
            <person name="Oh T.K."/>
            <person name="Yoon J.H."/>
        </authorList>
    </citation>
    <scope>NUCLEOTIDE SEQUENCE [LARGE SCALE GENOMIC DNA]</scope>
    <source>
        <strain evidence="23 24">HDW-15</strain>
    </source>
</reference>
<keyword evidence="7 18" id="KW-0963">Cytoplasm</keyword>
<keyword evidence="14 18" id="KW-0573">Peptidoglycan synthesis</keyword>
<dbReference type="SUPFAM" id="SSF52440">
    <property type="entry name" value="PreATP-grasp domain"/>
    <property type="match status" value="1"/>
</dbReference>
<evidence type="ECO:0000256" key="6">
    <source>
        <dbReference type="ARBA" id="ARBA00012216"/>
    </source>
</evidence>
<keyword evidence="10 21" id="KW-0547">Nucleotide-binding</keyword>
<sequence length="321" mass="34601">MSSPKSLSLKESIVAVIYGGRSAEREVSLQSGTLVAEGLRSKGYQVAEIDLYGPNALLDPIVQLQSVEFDLAFIALHGGEGEDGSVQALLEMLGKPYTGSAPLACGFAMDKVLTKRFWKGIGIPTPAYLSFVGSADANVIEQAMSYPMIVKPSREGSTIGISKAMNRVELDEALVSALSYDSDILVEAFVDGPEFTVTIIDDVAFPAIGLKPAPEHKLYDFDAKYIAMDTEYLLPCGLSEDDENELQMLALDAYRSLGCSGWGRVDIMRDQDGVFWVLEVNTAPGMTSHSLVPMAAAYVGIDYAALVEKIAQSAWEKAGYK</sequence>
<evidence type="ECO:0000313" key="23">
    <source>
        <dbReference type="EMBL" id="RNF51935.1"/>
    </source>
</evidence>
<dbReference type="GO" id="GO:0005524">
    <property type="term" value="F:ATP binding"/>
    <property type="evidence" value="ECO:0007669"/>
    <property type="project" value="UniProtKB-UniRule"/>
</dbReference>
<dbReference type="EMBL" id="RIZG01000002">
    <property type="protein sequence ID" value="RNF51935.1"/>
    <property type="molecule type" value="Genomic_DNA"/>
</dbReference>
<dbReference type="EC" id="6.3.2.4" evidence="6 18"/>
<dbReference type="InterPro" id="IPR011127">
    <property type="entry name" value="Dala_Dala_lig_N"/>
</dbReference>
<dbReference type="InterPro" id="IPR011761">
    <property type="entry name" value="ATP-grasp"/>
</dbReference>
<dbReference type="Gene3D" id="3.30.470.20">
    <property type="entry name" value="ATP-grasp fold, B domain"/>
    <property type="match status" value="1"/>
</dbReference>
<feature type="active site" evidence="19">
    <location>
        <position position="157"/>
    </location>
</feature>
<keyword evidence="9 20" id="KW-0479">Metal-binding</keyword>
<evidence type="ECO:0000256" key="15">
    <source>
        <dbReference type="ARBA" id="ARBA00023211"/>
    </source>
</evidence>
<feature type="binding site" evidence="20">
    <location>
        <position position="279"/>
    </location>
    <ligand>
        <name>Mg(2+)</name>
        <dbReference type="ChEBI" id="CHEBI:18420"/>
        <label>2</label>
    </ligand>
</feature>
<dbReference type="NCBIfam" id="NF002378">
    <property type="entry name" value="PRK01372.1"/>
    <property type="match status" value="1"/>
</dbReference>
<dbReference type="PANTHER" id="PTHR23132:SF23">
    <property type="entry name" value="D-ALANINE--D-ALANINE LIGASE B"/>
    <property type="match status" value="1"/>
</dbReference>
<evidence type="ECO:0000256" key="17">
    <source>
        <dbReference type="ARBA" id="ARBA00047614"/>
    </source>
</evidence>
<evidence type="ECO:0000256" key="18">
    <source>
        <dbReference type="HAMAP-Rule" id="MF_00047"/>
    </source>
</evidence>
<evidence type="ECO:0000256" key="12">
    <source>
        <dbReference type="ARBA" id="ARBA00022842"/>
    </source>
</evidence>
<dbReference type="InterPro" id="IPR011095">
    <property type="entry name" value="Dala_Dala_lig_C"/>
</dbReference>
<dbReference type="GO" id="GO:0046872">
    <property type="term" value="F:metal ion binding"/>
    <property type="evidence" value="ECO:0007669"/>
    <property type="project" value="UniProtKB-KW"/>
</dbReference>
<dbReference type="PROSITE" id="PS00844">
    <property type="entry name" value="DALA_DALA_LIGASE_2"/>
    <property type="match status" value="1"/>
</dbReference>
<dbReference type="GO" id="GO:0071555">
    <property type="term" value="P:cell wall organization"/>
    <property type="evidence" value="ECO:0007669"/>
    <property type="project" value="UniProtKB-KW"/>
</dbReference>
<dbReference type="UniPathway" id="UPA00219"/>
<evidence type="ECO:0000256" key="20">
    <source>
        <dbReference type="PIRSR" id="PIRSR039102-3"/>
    </source>
</evidence>
<dbReference type="RefSeq" id="WP_123094484.1">
    <property type="nucleotide sequence ID" value="NZ_RIZG01000002.1"/>
</dbReference>
<dbReference type="AlphaFoldDB" id="A0A3M8Q7A1"/>
<accession>A0A3M8Q7A1</accession>
<evidence type="ECO:0000256" key="1">
    <source>
        <dbReference type="ARBA" id="ARBA00001936"/>
    </source>
</evidence>
<comment type="pathway">
    <text evidence="4 18">Cell wall biogenesis; peptidoglycan biosynthesis.</text>
</comment>
<feature type="binding site" evidence="20">
    <location>
        <position position="266"/>
    </location>
    <ligand>
        <name>Mg(2+)</name>
        <dbReference type="ChEBI" id="CHEBI:18420"/>
        <label>1</label>
    </ligand>
</feature>
<comment type="subcellular location">
    <subcellularLocation>
        <location evidence="3 18">Cytoplasm</location>
    </subcellularLocation>
</comment>
<evidence type="ECO:0000256" key="16">
    <source>
        <dbReference type="ARBA" id="ARBA00023316"/>
    </source>
</evidence>
<dbReference type="InterPro" id="IPR013815">
    <property type="entry name" value="ATP_grasp_subdomain_1"/>
</dbReference>
<evidence type="ECO:0000256" key="3">
    <source>
        <dbReference type="ARBA" id="ARBA00004496"/>
    </source>
</evidence>
<evidence type="ECO:0000256" key="11">
    <source>
        <dbReference type="ARBA" id="ARBA00022840"/>
    </source>
</evidence>
<dbReference type="InterPro" id="IPR016185">
    <property type="entry name" value="PreATP-grasp_dom_sf"/>
</dbReference>
<evidence type="ECO:0000256" key="14">
    <source>
        <dbReference type="ARBA" id="ARBA00022984"/>
    </source>
</evidence>
<dbReference type="InterPro" id="IPR005905">
    <property type="entry name" value="D_ala_D_ala"/>
</dbReference>
<evidence type="ECO:0000256" key="5">
    <source>
        <dbReference type="ARBA" id="ARBA00010871"/>
    </source>
</evidence>
<evidence type="ECO:0000256" key="2">
    <source>
        <dbReference type="ARBA" id="ARBA00003921"/>
    </source>
</evidence>
<comment type="cofactor">
    <cofactor evidence="1">
        <name>Mn(2+)</name>
        <dbReference type="ChEBI" id="CHEBI:29035"/>
    </cofactor>
</comment>
<keyword evidence="16 18" id="KW-0961">Cell wall biogenesis/degradation</keyword>
<evidence type="ECO:0000256" key="10">
    <source>
        <dbReference type="ARBA" id="ARBA00022741"/>
    </source>
</evidence>
<evidence type="ECO:0000256" key="8">
    <source>
        <dbReference type="ARBA" id="ARBA00022598"/>
    </source>
</evidence>
<dbReference type="SUPFAM" id="SSF56059">
    <property type="entry name" value="Glutathione synthetase ATP-binding domain-like"/>
    <property type="match status" value="1"/>
</dbReference>
<gene>
    <name evidence="18" type="primary">ddl</name>
    <name evidence="23" type="ORF">EBI00_03125</name>
</gene>
<dbReference type="Gene3D" id="3.40.50.20">
    <property type="match status" value="1"/>
</dbReference>
<protein>
    <recommendedName>
        <fullName evidence="6 18">D-alanine--D-alanine ligase</fullName>
        <ecNumber evidence="6 18">6.3.2.4</ecNumber>
    </recommendedName>
    <alternativeName>
        <fullName evidence="18">D-Ala-D-Ala ligase</fullName>
    </alternativeName>
    <alternativeName>
        <fullName evidence="18">D-alanylalanine synthetase</fullName>
    </alternativeName>
</protein>
<keyword evidence="15 20" id="KW-0464">Manganese</keyword>
<dbReference type="FunFam" id="3.30.470.20:FF:000008">
    <property type="entry name" value="D-alanine--D-alanine ligase"/>
    <property type="match status" value="1"/>
</dbReference>
<comment type="catalytic activity">
    <reaction evidence="17 18">
        <text>2 D-alanine + ATP = D-alanyl-D-alanine + ADP + phosphate + H(+)</text>
        <dbReference type="Rhea" id="RHEA:11224"/>
        <dbReference type="ChEBI" id="CHEBI:15378"/>
        <dbReference type="ChEBI" id="CHEBI:30616"/>
        <dbReference type="ChEBI" id="CHEBI:43474"/>
        <dbReference type="ChEBI" id="CHEBI:57416"/>
        <dbReference type="ChEBI" id="CHEBI:57822"/>
        <dbReference type="ChEBI" id="CHEBI:456216"/>
        <dbReference type="EC" id="6.3.2.4"/>
    </reaction>
</comment>
<feature type="binding site" evidence="20">
    <location>
        <position position="279"/>
    </location>
    <ligand>
        <name>Mg(2+)</name>
        <dbReference type="ChEBI" id="CHEBI:18420"/>
        <label>1</label>
    </ligand>
</feature>
<dbReference type="GO" id="GO:0008360">
    <property type="term" value="P:regulation of cell shape"/>
    <property type="evidence" value="ECO:0007669"/>
    <property type="project" value="UniProtKB-KW"/>
</dbReference>
<evidence type="ECO:0000259" key="22">
    <source>
        <dbReference type="PROSITE" id="PS50975"/>
    </source>
</evidence>
<feature type="domain" description="ATP-grasp" evidence="22">
    <location>
        <begin position="115"/>
        <end position="312"/>
    </location>
</feature>
<keyword evidence="24" id="KW-1185">Reference proteome</keyword>
<comment type="caution">
    <text evidence="23">The sequence shown here is derived from an EMBL/GenBank/DDBJ whole genome shotgun (WGS) entry which is preliminary data.</text>
</comment>
<dbReference type="PANTHER" id="PTHR23132">
    <property type="entry name" value="D-ALANINE--D-ALANINE LIGASE"/>
    <property type="match status" value="1"/>
</dbReference>
<dbReference type="GO" id="GO:0008716">
    <property type="term" value="F:D-alanine-D-alanine ligase activity"/>
    <property type="evidence" value="ECO:0007669"/>
    <property type="project" value="UniProtKB-UniRule"/>
</dbReference>
<evidence type="ECO:0000256" key="9">
    <source>
        <dbReference type="ARBA" id="ARBA00022723"/>
    </source>
</evidence>
<evidence type="ECO:0000256" key="19">
    <source>
        <dbReference type="PIRSR" id="PIRSR039102-1"/>
    </source>
</evidence>
<proteinExistence type="inferred from homology"/>
<keyword evidence="13 18" id="KW-0133">Cell shape</keyword>